<keyword evidence="5" id="KW-0969">Cilium</keyword>
<evidence type="ECO:0000256" key="7">
    <source>
        <dbReference type="ARBA" id="ARBA00023273"/>
    </source>
</evidence>
<evidence type="ECO:0000256" key="3">
    <source>
        <dbReference type="ARBA" id="ARBA00022846"/>
    </source>
</evidence>
<evidence type="ECO:0000256" key="11">
    <source>
        <dbReference type="ARBA" id="ARBA00041517"/>
    </source>
</evidence>
<keyword evidence="4 13" id="KW-0175">Coiled coil</keyword>
<dbReference type="GO" id="GO:0060285">
    <property type="term" value="P:cilium-dependent cell motility"/>
    <property type="evidence" value="ECO:0007669"/>
    <property type="project" value="TreeGrafter"/>
</dbReference>
<evidence type="ECO:0000256" key="9">
    <source>
        <dbReference type="ARBA" id="ARBA00038424"/>
    </source>
</evidence>
<feature type="coiled-coil region" evidence="13">
    <location>
        <begin position="259"/>
        <end position="311"/>
    </location>
</feature>
<gene>
    <name evidence="15" type="primary">LOC106119633</name>
</gene>
<keyword evidence="3" id="KW-0282">Flagellum</keyword>
<keyword evidence="7" id="KW-0966">Cell projection</keyword>
<evidence type="ECO:0000256" key="10">
    <source>
        <dbReference type="ARBA" id="ARBA00040899"/>
    </source>
</evidence>
<reference evidence="15" key="1">
    <citation type="submission" date="2025-08" db="UniProtKB">
        <authorList>
            <consortium name="RefSeq"/>
        </authorList>
    </citation>
    <scope>IDENTIFICATION</scope>
</reference>
<evidence type="ECO:0000256" key="6">
    <source>
        <dbReference type="ARBA" id="ARBA00023212"/>
    </source>
</evidence>
<proteinExistence type="inferred from homology"/>
<evidence type="ECO:0000256" key="1">
    <source>
        <dbReference type="ARBA" id="ARBA00004611"/>
    </source>
</evidence>
<dbReference type="GO" id="GO:0003352">
    <property type="term" value="P:regulation of cilium movement"/>
    <property type="evidence" value="ECO:0007669"/>
    <property type="project" value="TreeGrafter"/>
</dbReference>
<keyword evidence="2" id="KW-0963">Cytoplasm</keyword>
<evidence type="ECO:0000313" key="15">
    <source>
        <dbReference type="RefSeq" id="XP_013170142.1"/>
    </source>
</evidence>
<dbReference type="GO" id="GO:0005858">
    <property type="term" value="C:axonemal dynein complex"/>
    <property type="evidence" value="ECO:0007669"/>
    <property type="project" value="InterPro"/>
</dbReference>
<dbReference type="RefSeq" id="XP_013170142.1">
    <property type="nucleotide sequence ID" value="XM_013314688.1"/>
</dbReference>
<comment type="subcellular location">
    <subcellularLocation>
        <location evidence="1">Cytoplasm</location>
        <location evidence="1">Cytoskeleton</location>
        <location evidence="1">Flagellum axoneme</location>
    </subcellularLocation>
    <subcellularLocation>
        <location evidence="8">Cytoplasm</location>
        <location evidence="8">Cytoskeleton</location>
        <location evidence="8">Flagellum basal body</location>
    </subcellularLocation>
</comment>
<dbReference type="PANTHER" id="PTHR21625">
    <property type="entry name" value="NYD-SP28 PROTEIN"/>
    <property type="match status" value="1"/>
</dbReference>
<protein>
    <recommendedName>
        <fullName evidence="10">Dynein regulatory complex subunit 2</fullName>
    </recommendedName>
    <alternativeName>
        <fullName evidence="11">Coiled-coil domain-containing protein 65</fullName>
    </alternativeName>
</protein>
<dbReference type="GO" id="GO:0070286">
    <property type="term" value="P:axonemal dynein complex assembly"/>
    <property type="evidence" value="ECO:0007669"/>
    <property type="project" value="InterPro"/>
</dbReference>
<evidence type="ECO:0000256" key="4">
    <source>
        <dbReference type="ARBA" id="ARBA00023054"/>
    </source>
</evidence>
<evidence type="ECO:0000259" key="14">
    <source>
        <dbReference type="Pfam" id="PF14772"/>
    </source>
</evidence>
<sequence length="456" mass="55061">MPKKSKVNKLSRMSEEERARYLQHRADLEEEARRRKRELIARFIKNKLDKEESYSKMNTAKINQEWRYILRKIKCKQMASDIQGMIISFNFLVERKDRQILSLTRALEDSDEQHRRAFQTHTENLNYFLRIGAQRLDKLHTEYDRQKDLLLENWEGEELDITDNQDRAEMKLTLITYIQDRDFRAYKKKREIAMLTAKNDERLEHEEQMRNLCRPKQLEIELYFNKLRDTYDSYEEHHNPMMGHYRALREKDDFYQRDIARNERLIEQATDILMNLQKEWMRTTKSLSNKMNRMTNRKEDLAKKYWQMKKESKLMSCRDNDMLTVLVNCSQDTIKNECKEYMKMDKFLNKVNRVKVQTMCLKAEKAKLAKENIQLKQYIKKYLTELALKGGKDRPASMKYTSNIQKTDENGRTLYRPVTCIEGALSNAVMYEKRMKLQEQRDKELGGIHAYPRVCW</sequence>
<dbReference type="InterPro" id="IPR039505">
    <property type="entry name" value="DRC1/2_N"/>
</dbReference>
<evidence type="ECO:0000256" key="13">
    <source>
        <dbReference type="SAM" id="Coils"/>
    </source>
</evidence>
<feature type="domain" description="Dynein regulatory complex protein 1/2 N-terminal" evidence="14">
    <location>
        <begin position="24"/>
        <end position="124"/>
    </location>
</feature>
<dbReference type="GeneID" id="106119633"/>
<organism evidence="15">
    <name type="scientific">Papilio xuthus</name>
    <name type="common">Asian swallowtail butterfly</name>
    <dbReference type="NCBI Taxonomy" id="66420"/>
    <lineage>
        <taxon>Eukaryota</taxon>
        <taxon>Metazoa</taxon>
        <taxon>Ecdysozoa</taxon>
        <taxon>Arthropoda</taxon>
        <taxon>Hexapoda</taxon>
        <taxon>Insecta</taxon>
        <taxon>Pterygota</taxon>
        <taxon>Neoptera</taxon>
        <taxon>Endopterygota</taxon>
        <taxon>Lepidoptera</taxon>
        <taxon>Glossata</taxon>
        <taxon>Ditrysia</taxon>
        <taxon>Papilionoidea</taxon>
        <taxon>Papilionidae</taxon>
        <taxon>Papilioninae</taxon>
        <taxon>Papilio</taxon>
    </lineage>
</organism>
<comment type="similarity">
    <text evidence="9">Belongs to the DRC2 family.</text>
</comment>
<keyword evidence="6" id="KW-0206">Cytoskeleton</keyword>
<accession>A0AAJ6ZDE2</accession>
<comment type="function">
    <text evidence="12">Component of the nexin-dynein regulatory complex (N-DRC), a key regulator of ciliary/flagellar motility which maintains the alignment and integrity of the distal axoneme and regulates microtubule sliding in motile axonemes. Plays a critical role in the assembly of N-DRC and also stabilizes the assembly of multiple inner dynein arms and radial spokes. Coassembles with DRC1 to form a central scaffold needed for assembly of the N-DRC and its attachment to the outer doublet microtubules.</text>
</comment>
<name>A0AAJ6ZDE2_PAPXU</name>
<evidence type="ECO:0000256" key="12">
    <source>
        <dbReference type="ARBA" id="ARBA00045865"/>
    </source>
</evidence>
<dbReference type="PANTHER" id="PTHR21625:SF0">
    <property type="entry name" value="DYNEIN REGULATORY COMPLEX SUBUNIT 2"/>
    <property type="match status" value="1"/>
</dbReference>
<evidence type="ECO:0000256" key="2">
    <source>
        <dbReference type="ARBA" id="ARBA00022490"/>
    </source>
</evidence>
<evidence type="ECO:0000256" key="5">
    <source>
        <dbReference type="ARBA" id="ARBA00023069"/>
    </source>
</evidence>
<dbReference type="AlphaFoldDB" id="A0AAJ6ZDE2"/>
<dbReference type="InterPro" id="IPR039750">
    <property type="entry name" value="DRC1/DRC2"/>
</dbReference>
<dbReference type="Pfam" id="PF14772">
    <property type="entry name" value="NYD-SP28"/>
    <property type="match status" value="1"/>
</dbReference>
<evidence type="ECO:0000256" key="8">
    <source>
        <dbReference type="ARBA" id="ARBA00037841"/>
    </source>
</evidence>
<feature type="coiled-coil region" evidence="13">
    <location>
        <begin position="11"/>
        <end position="38"/>
    </location>
</feature>
<dbReference type="Proteomes" id="UP000694872">
    <property type="component" value="Unplaced"/>
</dbReference>